<protein>
    <submittedName>
        <fullName evidence="2">Uncharacterized protein</fullName>
    </submittedName>
</protein>
<keyword evidence="3" id="KW-1185">Reference proteome</keyword>
<reference evidence="2" key="1">
    <citation type="journal article" date="2011" name="Genome Biol.">
        <title>The draft genome of the carcinogenic human liver fluke Clonorchis sinensis.</title>
        <authorList>
            <person name="Wang X."/>
            <person name="Chen W."/>
            <person name="Huang Y."/>
            <person name="Sun J."/>
            <person name="Men J."/>
            <person name="Liu H."/>
            <person name="Luo F."/>
            <person name="Guo L."/>
            <person name="Lv X."/>
            <person name="Deng C."/>
            <person name="Zhou C."/>
            <person name="Fan Y."/>
            <person name="Li X."/>
            <person name="Huang L."/>
            <person name="Hu Y."/>
            <person name="Liang C."/>
            <person name="Hu X."/>
            <person name="Xu J."/>
            <person name="Yu X."/>
        </authorList>
    </citation>
    <scope>NUCLEOTIDE SEQUENCE [LARGE SCALE GENOMIC DNA]</scope>
    <source>
        <strain evidence="2">Henan</strain>
    </source>
</reference>
<evidence type="ECO:0000313" key="3">
    <source>
        <dbReference type="Proteomes" id="UP000008909"/>
    </source>
</evidence>
<feature type="region of interest" description="Disordered" evidence="1">
    <location>
        <begin position="215"/>
        <end position="234"/>
    </location>
</feature>
<organism evidence="2 3">
    <name type="scientific">Clonorchis sinensis</name>
    <name type="common">Chinese liver fluke</name>
    <dbReference type="NCBI Taxonomy" id="79923"/>
    <lineage>
        <taxon>Eukaryota</taxon>
        <taxon>Metazoa</taxon>
        <taxon>Spiralia</taxon>
        <taxon>Lophotrochozoa</taxon>
        <taxon>Platyhelminthes</taxon>
        <taxon>Trematoda</taxon>
        <taxon>Digenea</taxon>
        <taxon>Opisthorchiida</taxon>
        <taxon>Opisthorchiata</taxon>
        <taxon>Opisthorchiidae</taxon>
        <taxon>Clonorchis</taxon>
    </lineage>
</organism>
<reference key="2">
    <citation type="submission" date="2011-10" db="EMBL/GenBank/DDBJ databases">
        <title>The genome and transcriptome sequence of Clonorchis sinensis provide insights into the carcinogenic liver fluke.</title>
        <authorList>
            <person name="Wang X."/>
            <person name="Huang Y."/>
            <person name="Chen W."/>
            <person name="Liu H."/>
            <person name="Guo L."/>
            <person name="Chen Y."/>
            <person name="Luo F."/>
            <person name="Zhou W."/>
            <person name="Sun J."/>
            <person name="Mao Q."/>
            <person name="Liang P."/>
            <person name="Zhou C."/>
            <person name="Tian Y."/>
            <person name="Men J."/>
            <person name="Lv X."/>
            <person name="Huang L."/>
            <person name="Zhou J."/>
            <person name="Hu Y."/>
            <person name="Li R."/>
            <person name="Zhang F."/>
            <person name="Lei H."/>
            <person name="Li X."/>
            <person name="Hu X."/>
            <person name="Liang C."/>
            <person name="Xu J."/>
            <person name="Wu Z."/>
            <person name="Yu X."/>
        </authorList>
    </citation>
    <scope>NUCLEOTIDE SEQUENCE</scope>
    <source>
        <strain>Henan</strain>
    </source>
</reference>
<dbReference type="AlphaFoldDB" id="G7Y407"/>
<proteinExistence type="predicted"/>
<dbReference type="EMBL" id="DF142849">
    <property type="protein sequence ID" value="GAA47693.1"/>
    <property type="molecule type" value="Genomic_DNA"/>
</dbReference>
<sequence>MPNATSTISTTVRPVPIVPKLSTFFSGLLSSSQNISSDECNITRQMPEYFPGRECGSFAEFESKLREFQRGKGTCYARRHSLPAAKYEQNVGEVFAPSVSYAFMVYRCVHARSHWNANEKGRRYVDNCLHNHPVNLCLGARTSTTGPSCVRFIVTVALQSSVGQSQRLAVWTGLPVSQGNRGPVPDGIKTVTELQMFIPRLLHLRSGCTRHCEGDQYGTDHPGDEERPKTSGVPPWKSCRIAVIVLQFSIQHPPVAESGS</sequence>
<gene>
    <name evidence="2" type="ORF">CLF_100684</name>
</gene>
<evidence type="ECO:0000313" key="2">
    <source>
        <dbReference type="EMBL" id="GAA47693.1"/>
    </source>
</evidence>
<accession>G7Y407</accession>
<name>G7Y407_CLOSI</name>
<evidence type="ECO:0000256" key="1">
    <source>
        <dbReference type="SAM" id="MobiDB-lite"/>
    </source>
</evidence>
<dbReference type="Proteomes" id="UP000008909">
    <property type="component" value="Unassembled WGS sequence"/>
</dbReference>